<name>A0ABS6VN86_9GAMM</name>
<protein>
    <recommendedName>
        <fullName evidence="3">Fis family transcriptional regulator</fullName>
    </recommendedName>
</protein>
<proteinExistence type="predicted"/>
<comment type="caution">
    <text evidence="1">The sequence shown here is derived from an EMBL/GenBank/DDBJ whole genome shotgun (WGS) entry which is preliminary data.</text>
</comment>
<accession>A0ABS6VN86</accession>
<dbReference type="RefSeq" id="WP_219042021.1">
    <property type="nucleotide sequence ID" value="NZ_JAHWDQ010000001.1"/>
</dbReference>
<evidence type="ECO:0000313" key="2">
    <source>
        <dbReference type="Proteomes" id="UP001166291"/>
    </source>
</evidence>
<gene>
    <name evidence="1" type="ORF">KXJ70_03305</name>
</gene>
<organism evidence="1 2">
    <name type="scientific">Zhongshania aquimaris</name>
    <dbReference type="NCBI Taxonomy" id="2857107"/>
    <lineage>
        <taxon>Bacteria</taxon>
        <taxon>Pseudomonadati</taxon>
        <taxon>Pseudomonadota</taxon>
        <taxon>Gammaproteobacteria</taxon>
        <taxon>Cellvibrionales</taxon>
        <taxon>Spongiibacteraceae</taxon>
        <taxon>Zhongshania</taxon>
    </lineage>
</organism>
<dbReference type="Proteomes" id="UP001166291">
    <property type="component" value="Unassembled WGS sequence"/>
</dbReference>
<keyword evidence="2" id="KW-1185">Reference proteome</keyword>
<evidence type="ECO:0000313" key="1">
    <source>
        <dbReference type="EMBL" id="MBW2939782.1"/>
    </source>
</evidence>
<evidence type="ECO:0008006" key="3">
    <source>
        <dbReference type="Google" id="ProtNLM"/>
    </source>
</evidence>
<dbReference type="EMBL" id="JAHWDQ010000001">
    <property type="protein sequence ID" value="MBW2939782.1"/>
    <property type="molecule type" value="Genomic_DNA"/>
</dbReference>
<sequence>MRKNDKKLDNAIRVKLTEVCEHALDHTDGFLWLTHTVDYKKFPSSLLVRCVFTDDSLGAAIKEAPLSSLIKNTLASVGIEIQKQQICYTPENIH</sequence>
<reference evidence="1" key="1">
    <citation type="submission" date="2021-07" db="EMBL/GenBank/DDBJ databases">
        <title>Zhongshania sp. CAU 1632 isolated from seawater.</title>
        <authorList>
            <person name="Kim W."/>
        </authorList>
    </citation>
    <scope>NUCLEOTIDE SEQUENCE</scope>
    <source>
        <strain evidence="1">CAU 1632</strain>
    </source>
</reference>